<dbReference type="PANTHER" id="PTHR28243">
    <property type="entry name" value="AGL049CP"/>
    <property type="match status" value="1"/>
</dbReference>
<comment type="caution">
    <text evidence="2">The sequence shown here is derived from an EMBL/GenBank/DDBJ whole genome shotgun (WGS) entry which is preliminary data.</text>
</comment>
<proteinExistence type="predicted"/>
<dbReference type="InterPro" id="IPR024624">
    <property type="entry name" value="Pyridox_Oxase_Alr4036_FMN-bd"/>
</dbReference>
<dbReference type="PANTHER" id="PTHR28243:SF1">
    <property type="entry name" value="PYRIDOXAMINE 5'-PHOSPHATE OXIDASE ALR4036 FAMILY FMN-BINDING DOMAIN-CONTAINING PROTEIN"/>
    <property type="match status" value="1"/>
</dbReference>
<reference evidence="3" key="1">
    <citation type="journal article" date="2019" name="Nat. Commun.">
        <title>Expansion of phycobilisome linker gene families in mesophilic red algae.</title>
        <authorList>
            <person name="Lee J."/>
            <person name="Kim D."/>
            <person name="Bhattacharya D."/>
            <person name="Yoon H.S."/>
        </authorList>
    </citation>
    <scope>NUCLEOTIDE SEQUENCE [LARGE SCALE GENOMIC DNA]</scope>
    <source>
        <strain evidence="3">CCMP 1328</strain>
    </source>
</reference>
<dbReference type="AlphaFoldDB" id="A0A5J4Z4N2"/>
<dbReference type="OrthoDB" id="434253at2759"/>
<dbReference type="GO" id="GO:0010181">
    <property type="term" value="F:FMN binding"/>
    <property type="evidence" value="ECO:0007669"/>
    <property type="project" value="InterPro"/>
</dbReference>
<gene>
    <name evidence="2" type="ORF">FVE85_5870</name>
</gene>
<dbReference type="Gene3D" id="2.30.110.10">
    <property type="entry name" value="Electron Transport, Fmn-binding Protein, Chain A"/>
    <property type="match status" value="1"/>
</dbReference>
<organism evidence="2 3">
    <name type="scientific">Porphyridium purpureum</name>
    <name type="common">Red alga</name>
    <name type="synonym">Porphyridium cruentum</name>
    <dbReference type="NCBI Taxonomy" id="35688"/>
    <lineage>
        <taxon>Eukaryota</taxon>
        <taxon>Rhodophyta</taxon>
        <taxon>Bangiophyceae</taxon>
        <taxon>Porphyridiales</taxon>
        <taxon>Porphyridiaceae</taxon>
        <taxon>Porphyridium</taxon>
    </lineage>
</organism>
<dbReference type="InterPro" id="IPR012349">
    <property type="entry name" value="Split_barrel_FMN-bd"/>
</dbReference>
<dbReference type="SUPFAM" id="SSF50475">
    <property type="entry name" value="FMN-binding split barrel"/>
    <property type="match status" value="1"/>
</dbReference>
<evidence type="ECO:0000259" key="1">
    <source>
        <dbReference type="Pfam" id="PF12766"/>
    </source>
</evidence>
<name>A0A5J4Z4N2_PORPP</name>
<accession>A0A5J4Z4N2</accession>
<keyword evidence="3" id="KW-1185">Reference proteome</keyword>
<protein>
    <submittedName>
        <fullName evidence="2">Pyridoxine/pyridoxamine 5'-phosphate oxidase 2</fullName>
    </submittedName>
</protein>
<dbReference type="OMA" id="CVMKMIT"/>
<dbReference type="EMBL" id="VRMN01000001">
    <property type="protein sequence ID" value="KAA8498285.1"/>
    <property type="molecule type" value="Genomic_DNA"/>
</dbReference>
<evidence type="ECO:0000313" key="2">
    <source>
        <dbReference type="EMBL" id="KAA8498285.1"/>
    </source>
</evidence>
<dbReference type="Proteomes" id="UP000324585">
    <property type="component" value="Unassembled WGS sequence"/>
</dbReference>
<sequence length="273" mass="30564">MTSAPAGFQVSTFLHVQARGAVKSNDLLSVARCQAARRQRAAARIRMSASDAQSDGQAALQSMIKLMEERAKKNRSDRGWAFMQMATVEEGVPRNRTVVYRGLFENLIMLCTHASSRKVRALQNSNVTEIAWWMSVPRDQFRIQGRVLLVGSEGHVVERTEKGVPAAILSNREMLRAQRAQLWSKLSMPAKAQFFWPGVPGEELHPDWPGEQSTRIMDAHGQDRTSDQKEAREGVAEPECPPAFLLVLVVPEQIDHLNLKTNMRTINGVRVNP</sequence>
<evidence type="ECO:0000313" key="3">
    <source>
        <dbReference type="Proteomes" id="UP000324585"/>
    </source>
</evidence>
<dbReference type="UniPathway" id="UPA01068">
    <property type="reaction ID" value="UER00304"/>
</dbReference>
<dbReference type="Pfam" id="PF12766">
    <property type="entry name" value="Pyridox_oxase_2"/>
    <property type="match status" value="1"/>
</dbReference>
<feature type="domain" description="Pyridoxamine 5'-phosphate oxidase Alr4036 family FMN-binding" evidence="1">
    <location>
        <begin position="65"/>
        <end position="150"/>
    </location>
</feature>